<dbReference type="SUPFAM" id="SSF111352">
    <property type="entry name" value="Ammonium transporter"/>
    <property type="match status" value="2"/>
</dbReference>
<keyword evidence="3" id="KW-0813">Transport</keyword>
<dbReference type="Pfam" id="PF00909">
    <property type="entry name" value="Ammonium_transp"/>
    <property type="match status" value="2"/>
</dbReference>
<comment type="subcellular location">
    <subcellularLocation>
        <location evidence="1">Membrane</location>
        <topology evidence="1">Multi-pass membrane protein</topology>
    </subcellularLocation>
</comment>
<comment type="caution">
    <text evidence="11">The sequence shown here is derived from an EMBL/GenBank/DDBJ whole genome shotgun (WGS) entry which is preliminary data.</text>
</comment>
<feature type="transmembrane region" description="Helical" evidence="9">
    <location>
        <begin position="445"/>
        <end position="469"/>
    </location>
</feature>
<feature type="transmembrane region" description="Helical" evidence="9">
    <location>
        <begin position="143"/>
        <end position="163"/>
    </location>
</feature>
<evidence type="ECO:0000256" key="3">
    <source>
        <dbReference type="ARBA" id="ARBA00022448"/>
    </source>
</evidence>
<feature type="transmembrane region" description="Helical" evidence="9">
    <location>
        <begin position="391"/>
        <end position="412"/>
    </location>
</feature>
<dbReference type="GO" id="GO:0008519">
    <property type="term" value="F:ammonium channel activity"/>
    <property type="evidence" value="ECO:0007669"/>
    <property type="project" value="InterPro"/>
</dbReference>
<dbReference type="InterPro" id="IPR024041">
    <property type="entry name" value="NH4_transpt_AmtB-like_dom"/>
</dbReference>
<keyword evidence="5 9" id="KW-1133">Transmembrane helix</keyword>
<keyword evidence="4 9" id="KW-0812">Transmembrane</keyword>
<feature type="transmembrane region" description="Helical" evidence="9">
    <location>
        <begin position="183"/>
        <end position="200"/>
    </location>
</feature>
<reference evidence="11" key="1">
    <citation type="journal article" date="2023" name="Mol. Phylogenet. Evol.">
        <title>Genome-scale phylogeny and comparative genomics of the fungal order Sordariales.</title>
        <authorList>
            <person name="Hensen N."/>
            <person name="Bonometti L."/>
            <person name="Westerberg I."/>
            <person name="Brannstrom I.O."/>
            <person name="Guillou S."/>
            <person name="Cros-Aarteil S."/>
            <person name="Calhoun S."/>
            <person name="Haridas S."/>
            <person name="Kuo A."/>
            <person name="Mondo S."/>
            <person name="Pangilinan J."/>
            <person name="Riley R."/>
            <person name="LaButti K."/>
            <person name="Andreopoulos B."/>
            <person name="Lipzen A."/>
            <person name="Chen C."/>
            <person name="Yan M."/>
            <person name="Daum C."/>
            <person name="Ng V."/>
            <person name="Clum A."/>
            <person name="Steindorff A."/>
            <person name="Ohm R.A."/>
            <person name="Martin F."/>
            <person name="Silar P."/>
            <person name="Natvig D.O."/>
            <person name="Lalanne C."/>
            <person name="Gautier V."/>
            <person name="Ament-Velasquez S.L."/>
            <person name="Kruys A."/>
            <person name="Hutchinson M.I."/>
            <person name="Powell A.J."/>
            <person name="Barry K."/>
            <person name="Miller A.N."/>
            <person name="Grigoriev I.V."/>
            <person name="Debuchy R."/>
            <person name="Gladieux P."/>
            <person name="Hiltunen Thoren M."/>
            <person name="Johannesson H."/>
        </authorList>
    </citation>
    <scope>NUCLEOTIDE SEQUENCE</scope>
    <source>
        <strain evidence="11">CBS 892.96</strain>
    </source>
</reference>
<feature type="transmembrane region" description="Helical" evidence="9">
    <location>
        <begin position="113"/>
        <end position="131"/>
    </location>
</feature>
<accession>A0AAN6WC44</accession>
<proteinExistence type="inferred from homology"/>
<feature type="transmembrane region" description="Helical" evidence="9">
    <location>
        <begin position="46"/>
        <end position="69"/>
    </location>
</feature>
<feature type="transmembrane region" description="Helical" evidence="9">
    <location>
        <begin position="262"/>
        <end position="279"/>
    </location>
</feature>
<dbReference type="InterPro" id="IPR001905">
    <property type="entry name" value="Ammonium_transpt"/>
</dbReference>
<feature type="compositionally biased region" description="Low complexity" evidence="8">
    <location>
        <begin position="561"/>
        <end position="575"/>
    </location>
</feature>
<evidence type="ECO:0000259" key="10">
    <source>
        <dbReference type="Pfam" id="PF00909"/>
    </source>
</evidence>
<feature type="region of interest" description="Disordered" evidence="8">
    <location>
        <begin position="524"/>
        <end position="547"/>
    </location>
</feature>
<keyword evidence="7" id="KW-0924">Ammonia transport</keyword>
<dbReference type="AlphaFoldDB" id="A0AAN6WC44"/>
<sequence length="595" mass="65173">MATQLFQRADAVFDKADMAWLMMCSSLVFLMVVSLCLVYSGLGRPLFAITLFKQPIITGAMIGFQWYLWGYTLTFTPGSTWFGSLSTSNALQMSPDSAFSPTNGSSTQALPELSFALFQGMFASFTAALVCAGTMQKMHSARYLLFISIWSTCIYIPIARWSWYNEGWSHQLGSMDFAGGTPVHIASGAAVAAMALFFFFEANGFHRAIWHLVGTTKERIGHSVPWVLGMWARRTLFGLDPWRPSAEPGDILPDRRPEVYDVNQAVLGTGLLWFGWFGFNGGSALGINNRAVSAVLSTHVAACSGGVTAVFLHWILKQRTKKKQGSGYNPHQFRKLTAIHFCDGAIAGLVSITPGSGYVPVSKSAVFGLVSSAVVIFMKPDSSLFLRDDELKVFLVHTVAGFIGMFMTGWLASQEVVESDGFSTWTERSIPERLGIQMADAASGFAYSFLGTIVILMIGKLLVFAVAVVRNRRDGPWDAWNQANIFKFSQDGNPAIEDRLRATDRHEWARNNAENGIELGAVNSSQNVPVENTLEPPRTSLSSSRAPQLESLHYSQLGSLNHSQLGSHHSQGGSLHHARSQDLPNGWVSTSSRYG</sequence>
<feature type="transmembrane region" description="Helical" evidence="9">
    <location>
        <begin position="20"/>
        <end position="39"/>
    </location>
</feature>
<evidence type="ECO:0000256" key="2">
    <source>
        <dbReference type="ARBA" id="ARBA00005887"/>
    </source>
</evidence>
<dbReference type="Proteomes" id="UP001302321">
    <property type="component" value="Unassembled WGS sequence"/>
</dbReference>
<dbReference type="EMBL" id="MU866130">
    <property type="protein sequence ID" value="KAK4178775.1"/>
    <property type="molecule type" value="Genomic_DNA"/>
</dbReference>
<evidence type="ECO:0000256" key="6">
    <source>
        <dbReference type="ARBA" id="ARBA00023136"/>
    </source>
</evidence>
<comment type="similarity">
    <text evidence="2">Belongs to the ammonia transporter channel (TC 1.A.11.2) family.</text>
</comment>
<evidence type="ECO:0000256" key="1">
    <source>
        <dbReference type="ARBA" id="ARBA00004141"/>
    </source>
</evidence>
<reference evidence="11" key="2">
    <citation type="submission" date="2023-05" db="EMBL/GenBank/DDBJ databases">
        <authorList>
            <consortium name="Lawrence Berkeley National Laboratory"/>
            <person name="Steindorff A."/>
            <person name="Hensen N."/>
            <person name="Bonometti L."/>
            <person name="Westerberg I."/>
            <person name="Brannstrom I.O."/>
            <person name="Guillou S."/>
            <person name="Cros-Aarteil S."/>
            <person name="Calhoun S."/>
            <person name="Haridas S."/>
            <person name="Kuo A."/>
            <person name="Mondo S."/>
            <person name="Pangilinan J."/>
            <person name="Riley R."/>
            <person name="Labutti K."/>
            <person name="Andreopoulos B."/>
            <person name="Lipzen A."/>
            <person name="Chen C."/>
            <person name="Yanf M."/>
            <person name="Daum C."/>
            <person name="Ng V."/>
            <person name="Clum A."/>
            <person name="Ohm R."/>
            <person name="Martin F."/>
            <person name="Silar P."/>
            <person name="Natvig D."/>
            <person name="Lalanne C."/>
            <person name="Gautier V."/>
            <person name="Ament-Velasquez S.L."/>
            <person name="Kruys A."/>
            <person name="Hutchinson M.I."/>
            <person name="Powell A.J."/>
            <person name="Barry K."/>
            <person name="Miller A.N."/>
            <person name="Grigoriev I.V."/>
            <person name="Debuchy R."/>
            <person name="Gladieux P."/>
            <person name="Thoren M.H."/>
            <person name="Johannesson H."/>
        </authorList>
    </citation>
    <scope>NUCLEOTIDE SEQUENCE</scope>
    <source>
        <strain evidence="11">CBS 892.96</strain>
    </source>
</reference>
<protein>
    <submittedName>
        <fullName evidence="11">Ammonium transporter</fullName>
    </submittedName>
</protein>
<feature type="transmembrane region" description="Helical" evidence="9">
    <location>
        <begin position="336"/>
        <end position="355"/>
    </location>
</feature>
<dbReference type="GO" id="GO:0005886">
    <property type="term" value="C:plasma membrane"/>
    <property type="evidence" value="ECO:0007669"/>
    <property type="project" value="TreeGrafter"/>
</dbReference>
<dbReference type="InterPro" id="IPR029020">
    <property type="entry name" value="Ammonium/urea_transptr"/>
</dbReference>
<feature type="region of interest" description="Disordered" evidence="8">
    <location>
        <begin position="561"/>
        <end position="595"/>
    </location>
</feature>
<dbReference type="Gene3D" id="1.10.3430.10">
    <property type="entry name" value="Ammonium transporter AmtB like domains"/>
    <property type="match status" value="1"/>
</dbReference>
<evidence type="ECO:0000256" key="4">
    <source>
        <dbReference type="ARBA" id="ARBA00022692"/>
    </source>
</evidence>
<dbReference type="PANTHER" id="PTHR43029">
    <property type="entry name" value="AMMONIUM TRANSPORTER MEP2"/>
    <property type="match status" value="1"/>
</dbReference>
<keyword evidence="12" id="KW-1185">Reference proteome</keyword>
<dbReference type="PANTHER" id="PTHR43029:SF10">
    <property type="entry name" value="AMMONIUM TRANSPORTER MEP2"/>
    <property type="match status" value="1"/>
</dbReference>
<name>A0AAN6WC44_9PEZI</name>
<gene>
    <name evidence="11" type="ORF">QBC36DRAFT_94156</name>
</gene>
<evidence type="ECO:0000256" key="7">
    <source>
        <dbReference type="ARBA" id="ARBA00023177"/>
    </source>
</evidence>
<feature type="transmembrane region" description="Helical" evidence="9">
    <location>
        <begin position="291"/>
        <end position="316"/>
    </location>
</feature>
<feature type="domain" description="Ammonium transporter AmtB-like" evidence="10">
    <location>
        <begin position="260"/>
        <end position="463"/>
    </location>
</feature>
<evidence type="ECO:0000256" key="9">
    <source>
        <dbReference type="SAM" id="Phobius"/>
    </source>
</evidence>
<evidence type="ECO:0000313" key="11">
    <source>
        <dbReference type="EMBL" id="KAK4178775.1"/>
    </source>
</evidence>
<evidence type="ECO:0000313" key="12">
    <source>
        <dbReference type="Proteomes" id="UP001302321"/>
    </source>
</evidence>
<feature type="transmembrane region" description="Helical" evidence="9">
    <location>
        <begin position="361"/>
        <end position="379"/>
    </location>
</feature>
<evidence type="ECO:0000256" key="8">
    <source>
        <dbReference type="SAM" id="MobiDB-lite"/>
    </source>
</evidence>
<evidence type="ECO:0000256" key="5">
    <source>
        <dbReference type="ARBA" id="ARBA00022989"/>
    </source>
</evidence>
<feature type="domain" description="Ammonium transporter AmtB-like" evidence="10">
    <location>
        <begin position="19"/>
        <end position="197"/>
    </location>
</feature>
<organism evidence="11 12">
    <name type="scientific">Triangularia setosa</name>
    <dbReference type="NCBI Taxonomy" id="2587417"/>
    <lineage>
        <taxon>Eukaryota</taxon>
        <taxon>Fungi</taxon>
        <taxon>Dikarya</taxon>
        <taxon>Ascomycota</taxon>
        <taxon>Pezizomycotina</taxon>
        <taxon>Sordariomycetes</taxon>
        <taxon>Sordariomycetidae</taxon>
        <taxon>Sordariales</taxon>
        <taxon>Podosporaceae</taxon>
        <taxon>Triangularia</taxon>
    </lineage>
</organism>
<keyword evidence="6 9" id="KW-0472">Membrane</keyword>